<dbReference type="Gene3D" id="1.10.10.10">
    <property type="entry name" value="Winged helix-like DNA-binding domain superfamily/Winged helix DNA-binding domain"/>
    <property type="match status" value="1"/>
</dbReference>
<dbReference type="PANTHER" id="PTHR30537:SF35">
    <property type="entry name" value="TRANSCRIPTIONAL REGULATORY PROTEIN"/>
    <property type="match status" value="1"/>
</dbReference>
<gene>
    <name evidence="6" type="ORF">L2764_23960</name>
</gene>
<comment type="similarity">
    <text evidence="1">Belongs to the LysR transcriptional regulatory family.</text>
</comment>
<comment type="caution">
    <text evidence="6">The sequence shown here is derived from an EMBL/GenBank/DDBJ whole genome shotgun (WGS) entry which is preliminary data.</text>
</comment>
<protein>
    <submittedName>
        <fullName evidence="6">LysR family transcriptional regulator</fullName>
    </submittedName>
</protein>
<dbReference type="InterPro" id="IPR036390">
    <property type="entry name" value="WH_DNA-bd_sf"/>
</dbReference>
<evidence type="ECO:0000313" key="7">
    <source>
        <dbReference type="Proteomes" id="UP001203423"/>
    </source>
</evidence>
<evidence type="ECO:0000256" key="1">
    <source>
        <dbReference type="ARBA" id="ARBA00009437"/>
    </source>
</evidence>
<dbReference type="InterPro" id="IPR036388">
    <property type="entry name" value="WH-like_DNA-bd_sf"/>
</dbReference>
<dbReference type="PANTHER" id="PTHR30537">
    <property type="entry name" value="HTH-TYPE TRANSCRIPTIONAL REGULATOR"/>
    <property type="match status" value="1"/>
</dbReference>
<organism evidence="6 7">
    <name type="scientific">Shewanella surugensis</name>
    <dbReference type="NCBI Taxonomy" id="212020"/>
    <lineage>
        <taxon>Bacteria</taxon>
        <taxon>Pseudomonadati</taxon>
        <taxon>Pseudomonadota</taxon>
        <taxon>Gammaproteobacteria</taxon>
        <taxon>Alteromonadales</taxon>
        <taxon>Shewanellaceae</taxon>
        <taxon>Shewanella</taxon>
    </lineage>
</organism>
<accession>A0ABT0LIC3</accession>
<dbReference type="SUPFAM" id="SSF46785">
    <property type="entry name" value="Winged helix' DNA-binding domain"/>
    <property type="match status" value="1"/>
</dbReference>
<keyword evidence="2" id="KW-0805">Transcription regulation</keyword>
<dbReference type="RefSeq" id="WP_248942892.1">
    <property type="nucleotide sequence ID" value="NZ_JAKIKS010000160.1"/>
</dbReference>
<keyword evidence="7" id="KW-1185">Reference proteome</keyword>
<evidence type="ECO:0000259" key="5">
    <source>
        <dbReference type="PROSITE" id="PS50931"/>
    </source>
</evidence>
<name>A0ABT0LIC3_9GAMM</name>
<dbReference type="InterPro" id="IPR058163">
    <property type="entry name" value="LysR-type_TF_proteobact-type"/>
</dbReference>
<evidence type="ECO:0000313" key="6">
    <source>
        <dbReference type="EMBL" id="MCL1127444.1"/>
    </source>
</evidence>
<feature type="domain" description="HTH lysR-type" evidence="5">
    <location>
        <begin position="1"/>
        <end position="59"/>
    </location>
</feature>
<dbReference type="SUPFAM" id="SSF53850">
    <property type="entry name" value="Periplasmic binding protein-like II"/>
    <property type="match status" value="1"/>
</dbReference>
<keyword evidence="3" id="KW-0238">DNA-binding</keyword>
<dbReference type="Proteomes" id="UP001203423">
    <property type="component" value="Unassembled WGS sequence"/>
</dbReference>
<dbReference type="CDD" id="cd08422">
    <property type="entry name" value="PBP2_CrgA_like"/>
    <property type="match status" value="1"/>
</dbReference>
<dbReference type="InterPro" id="IPR005119">
    <property type="entry name" value="LysR_subst-bd"/>
</dbReference>
<dbReference type="EMBL" id="JAKIKS010000160">
    <property type="protein sequence ID" value="MCL1127444.1"/>
    <property type="molecule type" value="Genomic_DNA"/>
</dbReference>
<keyword evidence="4" id="KW-0804">Transcription</keyword>
<evidence type="ECO:0000256" key="4">
    <source>
        <dbReference type="ARBA" id="ARBA00023163"/>
    </source>
</evidence>
<dbReference type="Pfam" id="PF00126">
    <property type="entry name" value="HTH_1"/>
    <property type="match status" value="1"/>
</dbReference>
<evidence type="ECO:0000256" key="2">
    <source>
        <dbReference type="ARBA" id="ARBA00023015"/>
    </source>
</evidence>
<dbReference type="Gene3D" id="3.40.190.290">
    <property type="match status" value="1"/>
</dbReference>
<dbReference type="PROSITE" id="PS50931">
    <property type="entry name" value="HTH_LYSR"/>
    <property type="match status" value="1"/>
</dbReference>
<proteinExistence type="inferred from homology"/>
<dbReference type="InterPro" id="IPR000847">
    <property type="entry name" value="LysR_HTH_N"/>
</dbReference>
<reference evidence="6 7" key="1">
    <citation type="submission" date="2022-01" db="EMBL/GenBank/DDBJ databases">
        <title>Whole genome-based taxonomy of the Shewanellaceae.</title>
        <authorList>
            <person name="Martin-Rodriguez A.J."/>
        </authorList>
    </citation>
    <scope>NUCLEOTIDE SEQUENCE [LARGE SCALE GENOMIC DNA]</scope>
    <source>
        <strain evidence="6 7">DSM 17177</strain>
    </source>
</reference>
<evidence type="ECO:0000256" key="3">
    <source>
        <dbReference type="ARBA" id="ARBA00023125"/>
    </source>
</evidence>
<sequence length="295" mass="32866">MDKIEGMRAFVAVSSENSFTAGAKRLAISTNLASKYVRQLETYLGAQLFNRTTRSVTLTDIGRAYLERCTPLLEQFYELEGLVQERQSELAGTIRISAPTGFGSRQLVKAIGPFQEAHPNITIDLHLSDQYVAIVEEGYDLAIRFGQLKDSTLIARKLLSMRIVVCASSDYLAQRGRPLQPDSLTTHNCLIPTSAADPNHWAFCIDKVIERIRVSGSFHADSPRAIAHMAAEGLGIARCPYYAAEPFIKDGSLELLFEEMEVTELSLYAIYPSNRHLTARIRALIDHLVLTFNVK</sequence>
<dbReference type="Pfam" id="PF03466">
    <property type="entry name" value="LysR_substrate"/>
    <property type="match status" value="1"/>
</dbReference>